<protein>
    <submittedName>
        <fullName evidence="1">Uncharacterized protein</fullName>
    </submittedName>
</protein>
<dbReference type="Proteomes" id="UP000255328">
    <property type="component" value="Unassembled WGS sequence"/>
</dbReference>
<dbReference type="RefSeq" id="WP_115268243.1">
    <property type="nucleotide sequence ID" value="NZ_UGGU01000002.1"/>
</dbReference>
<dbReference type="EMBL" id="UGGU01000002">
    <property type="protein sequence ID" value="STO28753.1"/>
    <property type="molecule type" value="Genomic_DNA"/>
</dbReference>
<evidence type="ECO:0000313" key="2">
    <source>
        <dbReference type="Proteomes" id="UP000255328"/>
    </source>
</evidence>
<proteinExistence type="predicted"/>
<organism evidence="1 2">
    <name type="scientific">Fusobacterium necrogenes</name>
    <dbReference type="NCBI Taxonomy" id="858"/>
    <lineage>
        <taxon>Bacteria</taxon>
        <taxon>Fusobacteriati</taxon>
        <taxon>Fusobacteriota</taxon>
        <taxon>Fusobacteriia</taxon>
        <taxon>Fusobacteriales</taxon>
        <taxon>Fusobacteriaceae</taxon>
        <taxon>Fusobacterium</taxon>
    </lineage>
</organism>
<sequence>MNYLSLINLDDRNFVNNLLKNIELLDQYDDLEEEFYSQFRDPKNQIVRIFKIKEFTYILHLTSTKVKDWRVTTLMNDLPMCHTEFKNYIEALKYLISEIGYKNFFNQ</sequence>
<evidence type="ECO:0000313" key="1">
    <source>
        <dbReference type="EMBL" id="STO28753.1"/>
    </source>
</evidence>
<dbReference type="AlphaFoldDB" id="A0A377GPP0"/>
<name>A0A377GPP0_9FUSO</name>
<keyword evidence="2" id="KW-1185">Reference proteome</keyword>
<reference evidence="1 2" key="1">
    <citation type="submission" date="2018-06" db="EMBL/GenBank/DDBJ databases">
        <authorList>
            <consortium name="Pathogen Informatics"/>
            <person name="Doyle S."/>
        </authorList>
    </citation>
    <scope>NUCLEOTIDE SEQUENCE [LARGE SCALE GENOMIC DNA]</scope>
    <source>
        <strain evidence="1 2">NCTC10723</strain>
    </source>
</reference>
<gene>
    <name evidence="1" type="ORF">NCTC10723_00064</name>
</gene>
<accession>A0A377GPP0</accession>